<gene>
    <name evidence="2" type="ORF">DSCA_25940</name>
</gene>
<protein>
    <recommendedName>
        <fullName evidence="1">Methyltransferase type 11 domain-containing protein</fullName>
    </recommendedName>
</protein>
<keyword evidence="3" id="KW-1185">Reference proteome</keyword>
<organism evidence="2 3">
    <name type="scientific">Desulfosarcina alkanivorans</name>
    <dbReference type="NCBI Taxonomy" id="571177"/>
    <lineage>
        <taxon>Bacteria</taxon>
        <taxon>Pseudomonadati</taxon>
        <taxon>Thermodesulfobacteriota</taxon>
        <taxon>Desulfobacteria</taxon>
        <taxon>Desulfobacterales</taxon>
        <taxon>Desulfosarcinaceae</taxon>
        <taxon>Desulfosarcina</taxon>
    </lineage>
</organism>
<dbReference type="Pfam" id="PF08241">
    <property type="entry name" value="Methyltransf_11"/>
    <property type="match status" value="1"/>
</dbReference>
<dbReference type="Proteomes" id="UP000427906">
    <property type="component" value="Chromosome"/>
</dbReference>
<dbReference type="GO" id="GO:0008757">
    <property type="term" value="F:S-adenosylmethionine-dependent methyltransferase activity"/>
    <property type="evidence" value="ECO:0007669"/>
    <property type="project" value="InterPro"/>
</dbReference>
<reference evidence="2 3" key="1">
    <citation type="submission" date="2019-11" db="EMBL/GenBank/DDBJ databases">
        <title>Comparative genomics of hydrocarbon-degrading Desulfosarcina strains.</title>
        <authorList>
            <person name="Watanabe M."/>
            <person name="Kojima H."/>
            <person name="Fukui M."/>
        </authorList>
    </citation>
    <scope>NUCLEOTIDE SEQUENCE [LARGE SCALE GENOMIC DNA]</scope>
    <source>
        <strain evidence="2 3">PL12</strain>
    </source>
</reference>
<proteinExistence type="predicted"/>
<dbReference type="SUPFAM" id="SSF53335">
    <property type="entry name" value="S-adenosyl-L-methionine-dependent methyltransferases"/>
    <property type="match status" value="1"/>
</dbReference>
<evidence type="ECO:0000259" key="1">
    <source>
        <dbReference type="Pfam" id="PF08241"/>
    </source>
</evidence>
<accession>A0A5K7YQT3</accession>
<name>A0A5K7YQT3_9BACT</name>
<dbReference type="EMBL" id="AP021874">
    <property type="protein sequence ID" value="BBO68664.1"/>
    <property type="molecule type" value="Genomic_DNA"/>
</dbReference>
<feature type="domain" description="Methyltransferase type 11" evidence="1">
    <location>
        <begin position="1"/>
        <end position="41"/>
    </location>
</feature>
<dbReference type="InterPro" id="IPR029063">
    <property type="entry name" value="SAM-dependent_MTases_sf"/>
</dbReference>
<dbReference type="AlphaFoldDB" id="A0A5K7YQT3"/>
<dbReference type="Gene3D" id="3.40.50.150">
    <property type="entry name" value="Vaccinia Virus protein VP39"/>
    <property type="match status" value="1"/>
</dbReference>
<dbReference type="KEGG" id="dalk:DSCA_25940"/>
<evidence type="ECO:0000313" key="2">
    <source>
        <dbReference type="EMBL" id="BBO68664.1"/>
    </source>
</evidence>
<dbReference type="InterPro" id="IPR013216">
    <property type="entry name" value="Methyltransf_11"/>
</dbReference>
<evidence type="ECO:0000313" key="3">
    <source>
        <dbReference type="Proteomes" id="UP000427906"/>
    </source>
</evidence>
<sequence length="100" mass="11287">MPVHTATFEKICSVNTIYFWTAPEATIKKMGRLLKPGGMLALGYEDIAQLKKRRLDTDVFRFYSHSDVETLVKNAGFSMDIRTRSIGFGPSVFHCTIAIK</sequence>